<evidence type="ECO:0000313" key="2">
    <source>
        <dbReference type="EMBL" id="EGE82955.2"/>
    </source>
</evidence>
<protein>
    <submittedName>
        <fullName evidence="2">UcrQ family protein</fullName>
    </submittedName>
</protein>
<gene>
    <name evidence="2" type="ORF">BDDG_05899</name>
</gene>
<dbReference type="EMBL" id="GG749441">
    <property type="protein sequence ID" value="EGE82955.2"/>
    <property type="molecule type" value="Genomic_DNA"/>
</dbReference>
<dbReference type="Proteomes" id="UP000007802">
    <property type="component" value="Unassembled WGS sequence"/>
</dbReference>
<evidence type="ECO:0000256" key="1">
    <source>
        <dbReference type="SAM" id="SignalP"/>
    </source>
</evidence>
<proteinExistence type="predicted"/>
<name>F2TI92_AJEDA</name>
<organism evidence="2">
    <name type="scientific">Ajellomyces dermatitidis (strain ATCC 18188 / CBS 674.68)</name>
    <name type="common">Blastomyces dermatitidis</name>
    <dbReference type="NCBI Taxonomy" id="653446"/>
    <lineage>
        <taxon>Eukaryota</taxon>
        <taxon>Fungi</taxon>
        <taxon>Dikarya</taxon>
        <taxon>Ascomycota</taxon>
        <taxon>Pezizomycotina</taxon>
        <taxon>Eurotiomycetes</taxon>
        <taxon>Eurotiomycetidae</taxon>
        <taxon>Onygenales</taxon>
        <taxon>Ajellomycetaceae</taxon>
        <taxon>Blastomyces</taxon>
    </lineage>
</organism>
<dbReference type="AlphaFoldDB" id="F2TI92"/>
<feature type="signal peptide" evidence="1">
    <location>
        <begin position="1"/>
        <end position="17"/>
    </location>
</feature>
<dbReference type="HOGENOM" id="CLU_156007_1_0_1"/>
<accession>F2TI92</accession>
<sequence>MCIVVPILRVMCLWCSCQLTYTCLQERIFELQARTIGGGWR</sequence>
<keyword evidence="1" id="KW-0732">Signal</keyword>
<feature type="chain" id="PRO_5005346515" evidence="1">
    <location>
        <begin position="18"/>
        <end position="41"/>
    </location>
</feature>
<reference evidence="2" key="1">
    <citation type="submission" date="2010-03" db="EMBL/GenBank/DDBJ databases">
        <title>Annotation of Blastomyces dermatitidis strain ATCC 18188.</title>
        <authorList>
            <consortium name="The Broad Institute Genome Sequencing Platform"/>
            <consortium name="Broad Institute Genome Sequencing Center for Infectious Disease."/>
            <person name="Cuomo C."/>
            <person name="Klein B."/>
            <person name="Sullivan T."/>
            <person name="Heitman J."/>
            <person name="Young S."/>
            <person name="Zeng Q."/>
            <person name="Gargeya S."/>
            <person name="Alvarado L."/>
            <person name="Berlin A.M."/>
            <person name="Chapman S.B."/>
            <person name="Chen Z."/>
            <person name="Freedman E."/>
            <person name="Gellesch M."/>
            <person name="Goldberg J."/>
            <person name="Griggs A."/>
            <person name="Gujja S."/>
            <person name="Heilman E."/>
            <person name="Heiman D."/>
            <person name="Howarth C."/>
            <person name="Mehta T."/>
            <person name="Neiman D."/>
            <person name="Pearson M."/>
            <person name="Roberts A."/>
            <person name="Saif S."/>
            <person name="Shea T."/>
            <person name="Shenoy N."/>
            <person name="Sisk P."/>
            <person name="Stolte C."/>
            <person name="Sykes S."/>
            <person name="White J."/>
            <person name="Yandava C."/>
            <person name="Haas B."/>
            <person name="Nusbaum C."/>
            <person name="Birren B."/>
        </authorList>
    </citation>
    <scope>NUCLEOTIDE SEQUENCE [LARGE SCALE GENOMIC DNA]</scope>
    <source>
        <strain evidence="2">ATCC 18188</strain>
    </source>
</reference>